<comment type="caution">
    <text evidence="2">The sequence shown here is derived from an EMBL/GenBank/DDBJ whole genome shotgun (WGS) entry which is preliminary data.</text>
</comment>
<sequence>MSYYFIHDTEDTTNRIGGYLAPNPFHIAYPYAPSDTDAFDAPIAHYVEDTHLQESHEATATMSSSQSESDVSSVFDYSQSDEIMDVQMAETVDAEDSSPSEETLSDSESVEEIHPSKYPMLLTTHSLAMKKNRDRPCTNASFKPPSNNPSEVKICTPPPDRKQISEPLGQVKYKFRSPGLSPYSQDLIVFEDPSAPSGTPGVSMSQILKGDRGCVDMSDLVPDKLPEISCYIDVVFRAPGYQPQYIRIPIVCRHTNKIRPTYYNLAYAISDGYKEILQREEANRFRERSWDGKLLPVVTNVHYLRLLRLYPIDDERTTWGAHVVLMDSLF</sequence>
<accession>A0AA39NMU9</accession>
<protein>
    <submittedName>
        <fullName evidence="2">Uncharacterized protein</fullName>
    </submittedName>
</protein>
<gene>
    <name evidence="2" type="ORF">IW261DRAFT_1573657</name>
</gene>
<feature type="region of interest" description="Disordered" evidence="1">
    <location>
        <begin position="91"/>
        <end position="116"/>
    </location>
</feature>
<proteinExistence type="predicted"/>
<evidence type="ECO:0000313" key="3">
    <source>
        <dbReference type="Proteomes" id="UP001175227"/>
    </source>
</evidence>
<evidence type="ECO:0000256" key="1">
    <source>
        <dbReference type="SAM" id="MobiDB-lite"/>
    </source>
</evidence>
<reference evidence="2" key="1">
    <citation type="submission" date="2023-06" db="EMBL/GenBank/DDBJ databases">
        <authorList>
            <consortium name="Lawrence Berkeley National Laboratory"/>
            <person name="Ahrendt S."/>
            <person name="Sahu N."/>
            <person name="Indic B."/>
            <person name="Wong-Bajracharya J."/>
            <person name="Merenyi Z."/>
            <person name="Ke H.-M."/>
            <person name="Monk M."/>
            <person name="Kocsube S."/>
            <person name="Drula E."/>
            <person name="Lipzen A."/>
            <person name="Balint B."/>
            <person name="Henrissat B."/>
            <person name="Andreopoulos B."/>
            <person name="Martin F.M."/>
            <person name="Harder C.B."/>
            <person name="Rigling D."/>
            <person name="Ford K.L."/>
            <person name="Foster G.D."/>
            <person name="Pangilinan J."/>
            <person name="Papanicolaou A."/>
            <person name="Barry K."/>
            <person name="LaButti K."/>
            <person name="Viragh M."/>
            <person name="Koriabine M."/>
            <person name="Yan M."/>
            <person name="Riley R."/>
            <person name="Champramary S."/>
            <person name="Plett K.L."/>
            <person name="Tsai I.J."/>
            <person name="Slot J."/>
            <person name="Sipos G."/>
            <person name="Plett J."/>
            <person name="Nagy L.G."/>
            <person name="Grigoriev I.V."/>
        </authorList>
    </citation>
    <scope>NUCLEOTIDE SEQUENCE</scope>
    <source>
        <strain evidence="2">ICMP 16352</strain>
    </source>
</reference>
<dbReference type="Proteomes" id="UP001175227">
    <property type="component" value="Unassembled WGS sequence"/>
</dbReference>
<dbReference type="AlphaFoldDB" id="A0AA39NMU9"/>
<name>A0AA39NMU9_9AGAR</name>
<organism evidence="2 3">
    <name type="scientific">Armillaria novae-zelandiae</name>
    <dbReference type="NCBI Taxonomy" id="153914"/>
    <lineage>
        <taxon>Eukaryota</taxon>
        <taxon>Fungi</taxon>
        <taxon>Dikarya</taxon>
        <taxon>Basidiomycota</taxon>
        <taxon>Agaricomycotina</taxon>
        <taxon>Agaricomycetes</taxon>
        <taxon>Agaricomycetidae</taxon>
        <taxon>Agaricales</taxon>
        <taxon>Marasmiineae</taxon>
        <taxon>Physalacriaceae</taxon>
        <taxon>Armillaria</taxon>
    </lineage>
</organism>
<feature type="region of interest" description="Disordered" evidence="1">
    <location>
        <begin position="133"/>
        <end position="165"/>
    </location>
</feature>
<dbReference type="EMBL" id="JAUEPR010000070">
    <property type="protein sequence ID" value="KAK0468564.1"/>
    <property type="molecule type" value="Genomic_DNA"/>
</dbReference>
<keyword evidence="3" id="KW-1185">Reference proteome</keyword>
<evidence type="ECO:0000313" key="2">
    <source>
        <dbReference type="EMBL" id="KAK0468564.1"/>
    </source>
</evidence>
<feature type="compositionally biased region" description="Acidic residues" evidence="1">
    <location>
        <begin position="92"/>
        <end position="110"/>
    </location>
</feature>
<feature type="compositionally biased region" description="Polar residues" evidence="1">
    <location>
        <begin position="138"/>
        <end position="150"/>
    </location>
</feature>